<proteinExistence type="predicted"/>
<gene>
    <name evidence="1" type="ORF">JP75_07650</name>
</gene>
<dbReference type="Proteomes" id="UP000028981">
    <property type="component" value="Unassembled WGS sequence"/>
</dbReference>
<comment type="caution">
    <text evidence="1">The sequence shown here is derived from an EMBL/GenBank/DDBJ whole genome shotgun (WGS) entry which is preliminary data.</text>
</comment>
<dbReference type="EMBL" id="JQGC01000006">
    <property type="protein sequence ID" value="KFL31424.1"/>
    <property type="molecule type" value="Genomic_DNA"/>
</dbReference>
<dbReference type="AlphaFoldDB" id="A0A087M3H1"/>
<organism evidence="1 2">
    <name type="scientific">Devosia riboflavina</name>
    <dbReference type="NCBI Taxonomy" id="46914"/>
    <lineage>
        <taxon>Bacteria</taxon>
        <taxon>Pseudomonadati</taxon>
        <taxon>Pseudomonadota</taxon>
        <taxon>Alphaproteobacteria</taxon>
        <taxon>Hyphomicrobiales</taxon>
        <taxon>Devosiaceae</taxon>
        <taxon>Devosia</taxon>
    </lineage>
</organism>
<dbReference type="RefSeq" id="WP_035081141.1">
    <property type="nucleotide sequence ID" value="NZ_JQGC01000006.1"/>
</dbReference>
<accession>A0A087M3H1</accession>
<protein>
    <submittedName>
        <fullName evidence="1">Uncharacterized protein</fullName>
    </submittedName>
</protein>
<evidence type="ECO:0000313" key="2">
    <source>
        <dbReference type="Proteomes" id="UP000028981"/>
    </source>
</evidence>
<sequence>MSEKIKASSELPRAELRGRIQKIAARVAPGLKLSRQLAILANLISTQSGKEVGAGTVKDWWYALDDDDRAVDSRHMDWARQRDRQVAANDNGYRLPCPLNFPAAAAA</sequence>
<keyword evidence="2" id="KW-1185">Reference proteome</keyword>
<evidence type="ECO:0000313" key="1">
    <source>
        <dbReference type="EMBL" id="KFL31424.1"/>
    </source>
</evidence>
<dbReference type="STRING" id="46914.JP75_07650"/>
<name>A0A087M3H1_9HYPH</name>
<reference evidence="1 2" key="1">
    <citation type="submission" date="2014-08" db="EMBL/GenBank/DDBJ databases">
        <authorList>
            <person name="Hassan Y.I."/>
            <person name="Lepp D."/>
            <person name="Zhou T."/>
        </authorList>
    </citation>
    <scope>NUCLEOTIDE SEQUENCE [LARGE SCALE GENOMIC DNA]</scope>
    <source>
        <strain evidence="1 2">IFO13584</strain>
    </source>
</reference>